<protein>
    <submittedName>
        <fullName evidence="1">Uncharacterized protein</fullName>
    </submittedName>
</protein>
<evidence type="ECO:0000313" key="1">
    <source>
        <dbReference type="EMBL" id="KFM70954.1"/>
    </source>
</evidence>
<gene>
    <name evidence="1" type="ORF">X975_18876</name>
</gene>
<dbReference type="STRING" id="407821.A0A087U0R5"/>
<evidence type="ECO:0000313" key="2">
    <source>
        <dbReference type="Proteomes" id="UP000054359"/>
    </source>
</evidence>
<dbReference type="Proteomes" id="UP000054359">
    <property type="component" value="Unassembled WGS sequence"/>
</dbReference>
<dbReference type="EMBL" id="KK117609">
    <property type="protein sequence ID" value="KFM70954.1"/>
    <property type="molecule type" value="Genomic_DNA"/>
</dbReference>
<dbReference type="OrthoDB" id="44820at2759"/>
<reference evidence="1 2" key="1">
    <citation type="submission" date="2013-11" db="EMBL/GenBank/DDBJ databases">
        <title>Genome sequencing of Stegodyphus mimosarum.</title>
        <authorList>
            <person name="Bechsgaard J."/>
        </authorList>
    </citation>
    <scope>NUCLEOTIDE SEQUENCE [LARGE SCALE GENOMIC DNA]</scope>
</reference>
<sequence>MNIHSISCNAWTPRIFCQTYRVKWRFTNYFNIAWKKEVINPPYCLTSRIICTNSQLQGCHRYEIQLMDQNKSPELETLYHCEAFLKDNFNILDARYFRLVTTPSECNYLDELLRTKEFKDILSRSSFCYDVNFANSSQSLLLPYSTSQQPSVEDIINSSVDTKSELSDHVLLSNSSSEVKENEINKPTEQQLMIIISRLTTILLNFFEKPHDYSIYHKNIIFQNNIKGVTTKGLPAYVQNMYLMKLYGYLHYAKVKVEILKITHHIEDGTVRVRWRVNGVARTKVLMRLWKMNSAPWKEFSEEEAEWLDGFSVFSVGPDGLIFKHVCDKMIPDDELSVSKQVDLKSRLLGLLGLTPRGPATGNLNTLIPCSYNQEIMSSKKLT</sequence>
<dbReference type="AlphaFoldDB" id="A0A087U0R5"/>
<proteinExistence type="predicted"/>
<feature type="non-terminal residue" evidence="1">
    <location>
        <position position="383"/>
    </location>
</feature>
<dbReference type="OMA" id="YHKNIVF"/>
<dbReference type="PANTHER" id="PTHR31094">
    <property type="entry name" value="RIKEN CDNA 2310061I04 GENE"/>
    <property type="match status" value="1"/>
</dbReference>
<dbReference type="PANTHER" id="PTHR31094:SF2">
    <property type="entry name" value="RIKEN CDNA 2310061I04 GENE"/>
    <property type="match status" value="1"/>
</dbReference>
<keyword evidence="2" id="KW-1185">Reference proteome</keyword>
<name>A0A087U0R5_STEMI</name>
<accession>A0A087U0R5</accession>
<organism evidence="1 2">
    <name type="scientific">Stegodyphus mimosarum</name>
    <name type="common">African social velvet spider</name>
    <dbReference type="NCBI Taxonomy" id="407821"/>
    <lineage>
        <taxon>Eukaryota</taxon>
        <taxon>Metazoa</taxon>
        <taxon>Ecdysozoa</taxon>
        <taxon>Arthropoda</taxon>
        <taxon>Chelicerata</taxon>
        <taxon>Arachnida</taxon>
        <taxon>Araneae</taxon>
        <taxon>Araneomorphae</taxon>
        <taxon>Entelegynae</taxon>
        <taxon>Eresoidea</taxon>
        <taxon>Eresidae</taxon>
        <taxon>Stegodyphus</taxon>
    </lineage>
</organism>
<dbReference type="InterPro" id="IPR018790">
    <property type="entry name" value="DUF2358"/>
</dbReference>
<dbReference type="Pfam" id="PF10184">
    <property type="entry name" value="DUF2358"/>
    <property type="match status" value="1"/>
</dbReference>